<gene>
    <name evidence="2" type="ORF">H9Q81_08105</name>
</gene>
<reference evidence="2 3" key="1">
    <citation type="submission" date="2020-08" db="EMBL/GenBank/DDBJ databases">
        <authorList>
            <person name="Liu C."/>
            <person name="Sun Q."/>
        </authorList>
    </citation>
    <scope>NUCLEOTIDE SEQUENCE [LARGE SCALE GENOMIC DNA]</scope>
    <source>
        <strain evidence="2 3">NSJ-57</strain>
    </source>
</reference>
<keyword evidence="2" id="KW-0378">Hydrolase</keyword>
<dbReference type="EMBL" id="CP060637">
    <property type="protein sequence ID" value="QNM14905.1"/>
    <property type="molecule type" value="Genomic_DNA"/>
</dbReference>
<dbReference type="InterPro" id="IPR000073">
    <property type="entry name" value="AB_hydrolase_1"/>
</dbReference>
<dbReference type="Proteomes" id="UP000515913">
    <property type="component" value="Chromosome"/>
</dbReference>
<dbReference type="KEGG" id="fho:H9Q81_08105"/>
<dbReference type="PANTHER" id="PTHR43798">
    <property type="entry name" value="MONOACYLGLYCEROL LIPASE"/>
    <property type="match status" value="1"/>
</dbReference>
<dbReference type="SUPFAM" id="SSF53474">
    <property type="entry name" value="alpha/beta-Hydrolases"/>
    <property type="match status" value="1"/>
</dbReference>
<dbReference type="InterPro" id="IPR050266">
    <property type="entry name" value="AB_hydrolase_sf"/>
</dbReference>
<feature type="domain" description="AB hydrolase-1" evidence="1">
    <location>
        <begin position="12"/>
        <end position="117"/>
    </location>
</feature>
<dbReference type="Pfam" id="PF00561">
    <property type="entry name" value="Abhydrolase_1"/>
    <property type="match status" value="1"/>
</dbReference>
<dbReference type="AlphaFoldDB" id="A0A7G9GVS3"/>
<keyword evidence="3" id="KW-1185">Reference proteome</keyword>
<dbReference type="InterPro" id="IPR029058">
    <property type="entry name" value="AB_hydrolase_fold"/>
</dbReference>
<evidence type="ECO:0000313" key="2">
    <source>
        <dbReference type="EMBL" id="QNM14905.1"/>
    </source>
</evidence>
<evidence type="ECO:0000313" key="3">
    <source>
        <dbReference type="Proteomes" id="UP000515913"/>
    </source>
</evidence>
<protein>
    <submittedName>
        <fullName evidence="2">Alpha/beta hydrolase</fullName>
    </submittedName>
</protein>
<sequence>MFSYVDEGQGEVLVFIHSYLWDKEMWRPQIDFFKDRYRCISIDLFGHGNSPLLDIETDLETIAKDIVLFLENLEITMYTYIGLSVGGMLAPYMYKHDKDRIRKIIMMDTYVGVEPHATQELYFNLLDTIEKTHKIPEPLIEKIAPMFFSPQVDRNSKLYLDFANHLRTLKPENIPTIVKMGYAIFGRYGVLEYLSHIQVPLIFITGECDIPRPFKEAQEMAKLNAHSELYSVKNAGHISNLENSDEVNRILDSII</sequence>
<dbReference type="PRINTS" id="PR00412">
    <property type="entry name" value="EPOXHYDRLASE"/>
</dbReference>
<dbReference type="PANTHER" id="PTHR43798:SF29">
    <property type="entry name" value="AB HYDROLASE-1 DOMAIN-CONTAINING PROTEIN"/>
    <property type="match status" value="1"/>
</dbReference>
<evidence type="ECO:0000259" key="1">
    <source>
        <dbReference type="Pfam" id="PF00561"/>
    </source>
</evidence>
<dbReference type="Gene3D" id="3.40.50.1820">
    <property type="entry name" value="alpha/beta hydrolase"/>
    <property type="match status" value="1"/>
</dbReference>
<dbReference type="InterPro" id="IPR000639">
    <property type="entry name" value="Epox_hydrolase-like"/>
</dbReference>
<proteinExistence type="predicted"/>
<dbReference type="GO" id="GO:0016787">
    <property type="term" value="F:hydrolase activity"/>
    <property type="evidence" value="ECO:0007669"/>
    <property type="project" value="UniProtKB-KW"/>
</dbReference>
<organism evidence="2 3">
    <name type="scientific">Fusobacterium hominis</name>
    <dbReference type="NCBI Taxonomy" id="2764326"/>
    <lineage>
        <taxon>Bacteria</taxon>
        <taxon>Fusobacteriati</taxon>
        <taxon>Fusobacteriota</taxon>
        <taxon>Fusobacteriia</taxon>
        <taxon>Fusobacteriales</taxon>
        <taxon>Fusobacteriaceae</taxon>
        <taxon>Fusobacterium</taxon>
    </lineage>
</organism>
<name>A0A7G9GVS3_9FUSO</name>
<dbReference type="RefSeq" id="WP_176837917.1">
    <property type="nucleotide sequence ID" value="NZ_CP060637.1"/>
</dbReference>
<accession>A0A7G9GVS3</accession>